<keyword evidence="1" id="KW-1133">Transmembrane helix</keyword>
<feature type="transmembrane region" description="Helical" evidence="1">
    <location>
        <begin position="87"/>
        <end position="104"/>
    </location>
</feature>
<keyword evidence="1" id="KW-0472">Membrane</keyword>
<evidence type="ECO:0000256" key="1">
    <source>
        <dbReference type="SAM" id="Phobius"/>
    </source>
</evidence>
<dbReference type="EMBL" id="CAXAMM010007557">
    <property type="protein sequence ID" value="CAK9014673.1"/>
    <property type="molecule type" value="Genomic_DNA"/>
</dbReference>
<proteinExistence type="predicted"/>
<accession>A0ABP0JKI7</accession>
<keyword evidence="1" id="KW-0812">Transmembrane</keyword>
<comment type="caution">
    <text evidence="2">The sequence shown here is derived from an EMBL/GenBank/DDBJ whole genome shotgun (WGS) entry which is preliminary data.</text>
</comment>
<sequence>MRLLRQAFLTALLLSVLPWLFVALPRRSRSHLRSVGRLAQKDMEQEREESRLDAVAGSGELPEWLMEATGGVPKERKTEGVDFSWDYRAAGAVIFALTLLYVGFQG</sequence>
<evidence type="ECO:0000313" key="3">
    <source>
        <dbReference type="Proteomes" id="UP001642464"/>
    </source>
</evidence>
<evidence type="ECO:0000313" key="2">
    <source>
        <dbReference type="EMBL" id="CAK9014673.1"/>
    </source>
</evidence>
<keyword evidence="3" id="KW-1185">Reference proteome</keyword>
<dbReference type="Proteomes" id="UP001642464">
    <property type="component" value="Unassembled WGS sequence"/>
</dbReference>
<reference evidence="2 3" key="1">
    <citation type="submission" date="2024-02" db="EMBL/GenBank/DDBJ databases">
        <authorList>
            <person name="Chen Y."/>
            <person name="Shah S."/>
            <person name="Dougan E. K."/>
            <person name="Thang M."/>
            <person name="Chan C."/>
        </authorList>
    </citation>
    <scope>NUCLEOTIDE SEQUENCE [LARGE SCALE GENOMIC DNA]</scope>
</reference>
<gene>
    <name evidence="2" type="ORF">SCF082_LOCUS12423</name>
</gene>
<protein>
    <submittedName>
        <fullName evidence="2">Uncharacterized protein</fullName>
    </submittedName>
</protein>
<name>A0ABP0JKI7_9DINO</name>
<organism evidence="2 3">
    <name type="scientific">Durusdinium trenchii</name>
    <dbReference type="NCBI Taxonomy" id="1381693"/>
    <lineage>
        <taxon>Eukaryota</taxon>
        <taxon>Sar</taxon>
        <taxon>Alveolata</taxon>
        <taxon>Dinophyceae</taxon>
        <taxon>Suessiales</taxon>
        <taxon>Symbiodiniaceae</taxon>
        <taxon>Durusdinium</taxon>
    </lineage>
</organism>